<comment type="caution">
    <text evidence="2">The sequence shown here is derived from an EMBL/GenBank/DDBJ whole genome shotgun (WGS) entry which is preliminary data.</text>
</comment>
<dbReference type="Proteomes" id="UP000274822">
    <property type="component" value="Unassembled WGS sequence"/>
</dbReference>
<evidence type="ECO:0000256" key="1">
    <source>
        <dbReference type="SAM" id="MobiDB-lite"/>
    </source>
</evidence>
<feature type="compositionally biased region" description="Polar residues" evidence="1">
    <location>
        <begin position="137"/>
        <end position="148"/>
    </location>
</feature>
<feature type="compositionally biased region" description="Basic residues" evidence="1">
    <location>
        <begin position="151"/>
        <end position="170"/>
    </location>
</feature>
<dbReference type="AlphaFoldDB" id="A0A433QV15"/>
<protein>
    <submittedName>
        <fullName evidence="2">Uncharacterized protein</fullName>
    </submittedName>
</protein>
<organism evidence="2 3">
    <name type="scientific">Jimgerdemannia flammicorona</name>
    <dbReference type="NCBI Taxonomy" id="994334"/>
    <lineage>
        <taxon>Eukaryota</taxon>
        <taxon>Fungi</taxon>
        <taxon>Fungi incertae sedis</taxon>
        <taxon>Mucoromycota</taxon>
        <taxon>Mucoromycotina</taxon>
        <taxon>Endogonomycetes</taxon>
        <taxon>Endogonales</taxon>
        <taxon>Endogonaceae</taxon>
        <taxon>Jimgerdemannia</taxon>
    </lineage>
</organism>
<accession>A0A433QV15</accession>
<keyword evidence="3" id="KW-1185">Reference proteome</keyword>
<name>A0A433QV15_9FUNG</name>
<evidence type="ECO:0000313" key="2">
    <source>
        <dbReference type="EMBL" id="RUS33651.1"/>
    </source>
</evidence>
<dbReference type="EMBL" id="RBNJ01001035">
    <property type="protein sequence ID" value="RUS33651.1"/>
    <property type="molecule type" value="Genomic_DNA"/>
</dbReference>
<proteinExistence type="predicted"/>
<feature type="region of interest" description="Disordered" evidence="1">
    <location>
        <begin position="120"/>
        <end position="173"/>
    </location>
</feature>
<gene>
    <name evidence="2" type="ORF">BC938DRAFT_470715</name>
</gene>
<evidence type="ECO:0000313" key="3">
    <source>
        <dbReference type="Proteomes" id="UP000274822"/>
    </source>
</evidence>
<reference evidence="2 3" key="1">
    <citation type="journal article" date="2018" name="New Phytol.">
        <title>Phylogenomics of Endogonaceae and evolution of mycorrhizas within Mucoromycota.</title>
        <authorList>
            <person name="Chang Y."/>
            <person name="Desiro A."/>
            <person name="Na H."/>
            <person name="Sandor L."/>
            <person name="Lipzen A."/>
            <person name="Clum A."/>
            <person name="Barry K."/>
            <person name="Grigoriev I.V."/>
            <person name="Martin F.M."/>
            <person name="Stajich J.E."/>
            <person name="Smith M.E."/>
            <person name="Bonito G."/>
            <person name="Spatafora J.W."/>
        </authorList>
    </citation>
    <scope>NUCLEOTIDE SEQUENCE [LARGE SCALE GENOMIC DNA]</scope>
    <source>
        <strain evidence="2 3">AD002</strain>
    </source>
</reference>
<sequence length="250" mass="29291">MAAGDMQLFLERVAGQRDHLHAVQQRRRDRVQRVRRCDEYHVRQVEGKIQVVIRERIVLLRVQHLQEGCRRVAVVRGRGGFVDLVFDEWRKLKRCVKIRQYVEKTTYNLYGELRIKKSRNTDKGENSHQARTPDCSLHTSSTHVSPAQATRPHRSAYARGYRPRRARRPAKCGGTGARGPWRWTYLERSCQRPAARERVRCMRKWFKPEAVTYGADEANDRRLEVALDLDHGQILEDALLDDIEAEKLQE</sequence>